<gene>
    <name evidence="2" type="primary">ABCC1</name>
    <name evidence="2" type="ORF">SPIL2461_LOCUS7422</name>
</gene>
<dbReference type="EMBL" id="CAJNIZ010011558">
    <property type="protein sequence ID" value="CAE7321364.1"/>
    <property type="molecule type" value="Genomic_DNA"/>
</dbReference>
<sequence>MGRNKAAKAASRRAESAAGAPRVQDDETLGSLLQPGLRPRYHDTPRLLASGIVMGWLPGQGNEPEDLEIDQLCKSRQSKEIRRNDEFAGSPLHKDKRPLYNWVAESIHPGKYTVNPDHMKPCPPYSDNRCDICGHGENLYVFRCWPKKCNRSAQAQGQLCFERVLGYFSKTCGAALLGRPSENMKIQEKAQELLLLDPDKMQEEIESLEWTATQNASLQQAILRYSGQSAGIRNPELSAVEAIYGQLPKPEDPFRAIRRCLGFGVQHRDLAACLLPNDCLQERTSIKHVSPSVPITGLRDAVTGFGMLQLRILECCLQRRGRASLVLHCGVEQLSATRLSCL</sequence>
<evidence type="ECO:0000313" key="2">
    <source>
        <dbReference type="EMBL" id="CAE7321364.1"/>
    </source>
</evidence>
<organism evidence="2 3">
    <name type="scientific">Symbiodinium pilosum</name>
    <name type="common">Dinoflagellate</name>
    <dbReference type="NCBI Taxonomy" id="2952"/>
    <lineage>
        <taxon>Eukaryota</taxon>
        <taxon>Sar</taxon>
        <taxon>Alveolata</taxon>
        <taxon>Dinophyceae</taxon>
        <taxon>Suessiales</taxon>
        <taxon>Symbiodiniaceae</taxon>
        <taxon>Symbiodinium</taxon>
    </lineage>
</organism>
<reference evidence="2" key="1">
    <citation type="submission" date="2021-02" db="EMBL/GenBank/DDBJ databases">
        <authorList>
            <person name="Dougan E. K."/>
            <person name="Rhodes N."/>
            <person name="Thang M."/>
            <person name="Chan C."/>
        </authorList>
    </citation>
    <scope>NUCLEOTIDE SEQUENCE</scope>
</reference>
<name>A0A812NT28_SYMPI</name>
<evidence type="ECO:0000313" key="3">
    <source>
        <dbReference type="Proteomes" id="UP000649617"/>
    </source>
</evidence>
<dbReference type="Proteomes" id="UP000649617">
    <property type="component" value="Unassembled WGS sequence"/>
</dbReference>
<accession>A0A812NT28</accession>
<evidence type="ECO:0000256" key="1">
    <source>
        <dbReference type="SAM" id="MobiDB-lite"/>
    </source>
</evidence>
<dbReference type="OrthoDB" id="10568249at2759"/>
<proteinExistence type="predicted"/>
<keyword evidence="3" id="KW-1185">Reference proteome</keyword>
<feature type="region of interest" description="Disordered" evidence="1">
    <location>
        <begin position="1"/>
        <end position="29"/>
    </location>
</feature>
<comment type="caution">
    <text evidence="2">The sequence shown here is derived from an EMBL/GenBank/DDBJ whole genome shotgun (WGS) entry which is preliminary data.</text>
</comment>
<dbReference type="AlphaFoldDB" id="A0A812NT28"/>
<protein>
    <submittedName>
        <fullName evidence="2">ABCC1 protein</fullName>
    </submittedName>
</protein>